<dbReference type="Proteomes" id="UP000610456">
    <property type="component" value="Unassembled WGS sequence"/>
</dbReference>
<sequence length="203" mass="23720">MNKYFILALLSFAASFSGRGQSTDLARIEYTYFPQSDSDNSFRRFRSFVNFPIKIGTAEDSYLVPGIEYENINFKYKDITPFEKGAELDRFQSFTLSLNYTYKMNPNWRFAAQGGLMMASNFEKGTVLKDDLLYIGSFFFIKEKGEDEVEKSWRWILGLHYSTTSGMPFPLPIVNYYREFRPNWSYMAGVPKSNLKYYISLKT</sequence>
<evidence type="ECO:0000313" key="2">
    <source>
        <dbReference type="Proteomes" id="UP000610456"/>
    </source>
</evidence>
<dbReference type="AlphaFoldDB" id="A0A918SA07"/>
<organism evidence="1 2">
    <name type="scientific">Salinimicrobium marinum</name>
    <dbReference type="NCBI Taxonomy" id="680283"/>
    <lineage>
        <taxon>Bacteria</taxon>
        <taxon>Pseudomonadati</taxon>
        <taxon>Bacteroidota</taxon>
        <taxon>Flavobacteriia</taxon>
        <taxon>Flavobacteriales</taxon>
        <taxon>Flavobacteriaceae</taxon>
        <taxon>Salinimicrobium</taxon>
    </lineage>
</organism>
<reference evidence="1" key="2">
    <citation type="submission" date="2020-09" db="EMBL/GenBank/DDBJ databases">
        <authorList>
            <person name="Sun Q."/>
            <person name="Kim S."/>
        </authorList>
    </citation>
    <scope>NUCLEOTIDE SEQUENCE</scope>
    <source>
        <strain evidence="1">KCTC 12719</strain>
    </source>
</reference>
<gene>
    <name evidence="1" type="ORF">GCM10007103_07440</name>
</gene>
<evidence type="ECO:0000313" key="1">
    <source>
        <dbReference type="EMBL" id="GHA28356.1"/>
    </source>
</evidence>
<name>A0A918SA07_9FLAO</name>
<comment type="caution">
    <text evidence="1">The sequence shown here is derived from an EMBL/GenBank/DDBJ whole genome shotgun (WGS) entry which is preliminary data.</text>
</comment>
<reference evidence="1" key="1">
    <citation type="journal article" date="2014" name="Int. J. Syst. Evol. Microbiol.">
        <title>Complete genome sequence of Corynebacterium casei LMG S-19264T (=DSM 44701T), isolated from a smear-ripened cheese.</title>
        <authorList>
            <consortium name="US DOE Joint Genome Institute (JGI-PGF)"/>
            <person name="Walter F."/>
            <person name="Albersmeier A."/>
            <person name="Kalinowski J."/>
            <person name="Ruckert C."/>
        </authorList>
    </citation>
    <scope>NUCLEOTIDE SEQUENCE</scope>
    <source>
        <strain evidence="1">KCTC 12719</strain>
    </source>
</reference>
<accession>A0A918SA07</accession>
<dbReference type="EMBL" id="BMXB01000001">
    <property type="protein sequence ID" value="GHA28356.1"/>
    <property type="molecule type" value="Genomic_DNA"/>
</dbReference>
<dbReference type="RefSeq" id="WP_308427590.1">
    <property type="nucleotide sequence ID" value="NZ_BMXB01000001.1"/>
</dbReference>
<proteinExistence type="predicted"/>
<keyword evidence="2" id="KW-1185">Reference proteome</keyword>
<protein>
    <submittedName>
        <fullName evidence="1">Uncharacterized protein</fullName>
    </submittedName>
</protein>